<dbReference type="PROSITE" id="PS00194">
    <property type="entry name" value="THIOREDOXIN_1"/>
    <property type="match status" value="1"/>
</dbReference>
<accession>A0ABU9YX09</accession>
<gene>
    <name evidence="10" type="ORF">ABDB84_07265</name>
</gene>
<dbReference type="InterPro" id="IPR017937">
    <property type="entry name" value="Thioredoxin_CS"/>
</dbReference>
<feature type="chain" id="PRO_5044985579" description="Thiol:disulfide interchange protein" evidence="7">
    <location>
        <begin position="28"/>
        <end position="261"/>
    </location>
</feature>
<dbReference type="Proteomes" id="UP001410394">
    <property type="component" value="Unassembled WGS sequence"/>
</dbReference>
<evidence type="ECO:0000259" key="9">
    <source>
        <dbReference type="Pfam" id="PF13098"/>
    </source>
</evidence>
<dbReference type="InterPro" id="IPR009094">
    <property type="entry name" value="DiS-bond_isomerase_DsbC/G_N_sf"/>
</dbReference>
<dbReference type="PANTHER" id="PTHR35272:SF3">
    <property type="entry name" value="THIOL:DISULFIDE INTERCHANGE PROTEIN DSBC"/>
    <property type="match status" value="1"/>
</dbReference>
<keyword evidence="3 7" id="KW-0732">Signal</keyword>
<dbReference type="SUPFAM" id="SSF52833">
    <property type="entry name" value="Thioredoxin-like"/>
    <property type="match status" value="1"/>
</dbReference>
<dbReference type="Pfam" id="PF10411">
    <property type="entry name" value="DsbC_N"/>
    <property type="match status" value="1"/>
</dbReference>
<evidence type="ECO:0000256" key="4">
    <source>
        <dbReference type="ARBA" id="ARBA00022764"/>
    </source>
</evidence>
<dbReference type="RefSeq" id="WP_345919044.1">
    <property type="nucleotide sequence ID" value="NZ_JBDIVE010000003.1"/>
</dbReference>
<dbReference type="Pfam" id="PF13098">
    <property type="entry name" value="Thioredoxin_2"/>
    <property type="match status" value="1"/>
</dbReference>
<name>A0ABU9YX09_9RHOO</name>
<dbReference type="CDD" id="cd03020">
    <property type="entry name" value="DsbA_DsbC_DsbG"/>
    <property type="match status" value="1"/>
</dbReference>
<protein>
    <recommendedName>
        <fullName evidence="7">Thiol:disulfide interchange protein</fullName>
    </recommendedName>
</protein>
<dbReference type="InterPro" id="IPR051470">
    <property type="entry name" value="Thiol:disulfide_interchange"/>
</dbReference>
<dbReference type="InterPro" id="IPR012336">
    <property type="entry name" value="Thioredoxin-like_fold"/>
</dbReference>
<evidence type="ECO:0000313" key="10">
    <source>
        <dbReference type="EMBL" id="MEN3068274.1"/>
    </source>
</evidence>
<proteinExistence type="inferred from homology"/>
<keyword evidence="5" id="KW-1015">Disulfide bond</keyword>
<evidence type="ECO:0000313" key="11">
    <source>
        <dbReference type="Proteomes" id="UP001410394"/>
    </source>
</evidence>
<dbReference type="PANTHER" id="PTHR35272">
    <property type="entry name" value="THIOL:DISULFIDE INTERCHANGE PROTEIN DSBC-RELATED"/>
    <property type="match status" value="1"/>
</dbReference>
<keyword evidence="6 7" id="KW-0676">Redox-active center</keyword>
<dbReference type="EMBL" id="JBDIVE010000003">
    <property type="protein sequence ID" value="MEN3068274.1"/>
    <property type="molecule type" value="Genomic_DNA"/>
</dbReference>
<evidence type="ECO:0000256" key="3">
    <source>
        <dbReference type="ARBA" id="ARBA00022729"/>
    </source>
</evidence>
<comment type="similarity">
    <text evidence="2 7">Belongs to the thioredoxin family. DsbC subfamily.</text>
</comment>
<evidence type="ECO:0000256" key="5">
    <source>
        <dbReference type="ARBA" id="ARBA00023157"/>
    </source>
</evidence>
<evidence type="ECO:0000259" key="8">
    <source>
        <dbReference type="Pfam" id="PF10411"/>
    </source>
</evidence>
<comment type="subcellular location">
    <subcellularLocation>
        <location evidence="1 7">Periplasm</location>
    </subcellularLocation>
</comment>
<dbReference type="InterPro" id="IPR036249">
    <property type="entry name" value="Thioredoxin-like_sf"/>
</dbReference>
<evidence type="ECO:0000256" key="1">
    <source>
        <dbReference type="ARBA" id="ARBA00004418"/>
    </source>
</evidence>
<dbReference type="SUPFAM" id="SSF54423">
    <property type="entry name" value="DsbC/DsbG N-terminal domain-like"/>
    <property type="match status" value="1"/>
</dbReference>
<dbReference type="InterPro" id="IPR018950">
    <property type="entry name" value="DiS-bond_isomerase_DsbC/G_N"/>
</dbReference>
<keyword evidence="4 7" id="KW-0574">Periplasm</keyword>
<organism evidence="10 11">
    <name type="scientific">Uliginosibacterium sediminicola</name>
    <dbReference type="NCBI Taxonomy" id="2024550"/>
    <lineage>
        <taxon>Bacteria</taxon>
        <taxon>Pseudomonadati</taxon>
        <taxon>Pseudomonadota</taxon>
        <taxon>Betaproteobacteria</taxon>
        <taxon>Rhodocyclales</taxon>
        <taxon>Zoogloeaceae</taxon>
        <taxon>Uliginosibacterium</taxon>
    </lineage>
</organism>
<evidence type="ECO:0000256" key="6">
    <source>
        <dbReference type="ARBA" id="ARBA00023284"/>
    </source>
</evidence>
<dbReference type="Gene3D" id="3.40.30.10">
    <property type="entry name" value="Glutaredoxin"/>
    <property type="match status" value="1"/>
</dbReference>
<comment type="caution">
    <text evidence="10">The sequence shown here is derived from an EMBL/GenBank/DDBJ whole genome shotgun (WGS) entry which is preliminary data.</text>
</comment>
<feature type="signal peptide" evidence="7">
    <location>
        <begin position="1"/>
        <end position="27"/>
    </location>
</feature>
<evidence type="ECO:0000256" key="7">
    <source>
        <dbReference type="RuleBase" id="RU364038"/>
    </source>
</evidence>
<feature type="domain" description="Disulphide bond isomerase DsbC/G N-terminal" evidence="8">
    <location>
        <begin position="38"/>
        <end position="106"/>
    </location>
</feature>
<reference evidence="10 11" key="1">
    <citation type="journal article" date="2018" name="Int. J. Syst. Evol. Microbiol.">
        <title>Uliginosibacterium sediminicola sp. nov., isolated from freshwater sediment.</title>
        <authorList>
            <person name="Hwang W.M."/>
            <person name="Kim S.M."/>
            <person name="Kang K."/>
            <person name="Ahn T.Y."/>
        </authorList>
    </citation>
    <scope>NUCLEOTIDE SEQUENCE [LARGE SCALE GENOMIC DNA]</scope>
    <source>
        <strain evidence="10 11">M1-21</strain>
    </source>
</reference>
<dbReference type="InterPro" id="IPR033954">
    <property type="entry name" value="DiS-bond_Isoase_DsbC/G"/>
</dbReference>
<dbReference type="Gene3D" id="3.10.450.70">
    <property type="entry name" value="Disulphide bond isomerase, DsbC/G, N-terminal"/>
    <property type="match status" value="1"/>
</dbReference>
<feature type="domain" description="Thioredoxin-like fold" evidence="9">
    <location>
        <begin position="130"/>
        <end position="249"/>
    </location>
</feature>
<sequence>MNSKLWRASLAAICMAGSMSMSVAADAASKSSQKARAETQQELEIRKSVEQVVTTPGAIDSVRKTSYGNFFEVVLSNGDIVYADPSGSFLISGPLVDIKSKKNVTAERTKELQQININDLPLANAIKQVRGNGKRILITFEDPNCVYCKKLAKDLVSLKDTTIYTFLTPILAPDSAEKSKAIWCSSDRAKAWNDWMTEGKTPSGSTACDNPIAKNMELQQRLRINGTPTMFLADGNRLGGYVPLAELDKSISEAGEKARSK</sequence>
<comment type="function">
    <text evidence="7">Required for disulfide bond formation in some periplasmic proteins. Acts by transferring its disulfide bond to other proteins and is reduced in the process.</text>
</comment>
<evidence type="ECO:0000256" key="2">
    <source>
        <dbReference type="ARBA" id="ARBA00009813"/>
    </source>
</evidence>
<keyword evidence="11" id="KW-1185">Reference proteome</keyword>